<dbReference type="AlphaFoldDB" id="A0A0E9RPM4"/>
<name>A0A0E9RPM4_ANGAN</name>
<reference evidence="2" key="1">
    <citation type="submission" date="2014-11" db="EMBL/GenBank/DDBJ databases">
        <authorList>
            <person name="Amaro Gonzalez C."/>
        </authorList>
    </citation>
    <scope>NUCLEOTIDE SEQUENCE</scope>
</reference>
<reference evidence="2" key="2">
    <citation type="journal article" date="2015" name="Fish Shellfish Immunol.">
        <title>Early steps in the European eel (Anguilla anguilla)-Vibrio vulnificus interaction in the gills: Role of the RtxA13 toxin.</title>
        <authorList>
            <person name="Callol A."/>
            <person name="Pajuelo D."/>
            <person name="Ebbesson L."/>
            <person name="Teles M."/>
            <person name="MacKenzie S."/>
            <person name="Amaro C."/>
        </authorList>
    </citation>
    <scope>NUCLEOTIDE SEQUENCE</scope>
</reference>
<protein>
    <submittedName>
        <fullName evidence="2">Uncharacterized protein</fullName>
    </submittedName>
</protein>
<feature type="region of interest" description="Disordered" evidence="1">
    <location>
        <begin position="23"/>
        <end position="44"/>
    </location>
</feature>
<proteinExistence type="predicted"/>
<organism evidence="2">
    <name type="scientific">Anguilla anguilla</name>
    <name type="common">European freshwater eel</name>
    <name type="synonym">Muraena anguilla</name>
    <dbReference type="NCBI Taxonomy" id="7936"/>
    <lineage>
        <taxon>Eukaryota</taxon>
        <taxon>Metazoa</taxon>
        <taxon>Chordata</taxon>
        <taxon>Craniata</taxon>
        <taxon>Vertebrata</taxon>
        <taxon>Euteleostomi</taxon>
        <taxon>Actinopterygii</taxon>
        <taxon>Neopterygii</taxon>
        <taxon>Teleostei</taxon>
        <taxon>Anguilliformes</taxon>
        <taxon>Anguillidae</taxon>
        <taxon>Anguilla</taxon>
    </lineage>
</organism>
<accession>A0A0E9RPM4</accession>
<sequence length="60" mass="6839">MVLISYSGSSWPRVNTRTGEIFSTSSKMEHKTLEQSPSSGPRRLKSSRFLRFHESIPNLV</sequence>
<evidence type="ECO:0000256" key="1">
    <source>
        <dbReference type="SAM" id="MobiDB-lite"/>
    </source>
</evidence>
<evidence type="ECO:0000313" key="2">
    <source>
        <dbReference type="EMBL" id="JAH30350.1"/>
    </source>
</evidence>
<dbReference type="EMBL" id="GBXM01078227">
    <property type="protein sequence ID" value="JAH30350.1"/>
    <property type="molecule type" value="Transcribed_RNA"/>
</dbReference>